<keyword evidence="1" id="KW-0812">Transmembrane</keyword>
<keyword evidence="1" id="KW-0472">Membrane</keyword>
<dbReference type="AlphaFoldDB" id="A0A560FJY1"/>
<dbReference type="RefSeq" id="WP_145749583.1">
    <property type="nucleotide sequence ID" value="NZ_VITN01000004.1"/>
</dbReference>
<gene>
    <name evidence="2" type="ORF">FBZ89_104172</name>
</gene>
<feature type="transmembrane region" description="Helical" evidence="1">
    <location>
        <begin position="38"/>
        <end position="58"/>
    </location>
</feature>
<protein>
    <submittedName>
        <fullName evidence="2">Uncharacterized protein</fullName>
    </submittedName>
</protein>
<organism evidence="2 3">
    <name type="scientific">Nitrospirillum amazonense</name>
    <dbReference type="NCBI Taxonomy" id="28077"/>
    <lineage>
        <taxon>Bacteria</taxon>
        <taxon>Pseudomonadati</taxon>
        <taxon>Pseudomonadota</taxon>
        <taxon>Alphaproteobacteria</taxon>
        <taxon>Rhodospirillales</taxon>
        <taxon>Azospirillaceae</taxon>
        <taxon>Nitrospirillum</taxon>
    </lineage>
</organism>
<evidence type="ECO:0000313" key="3">
    <source>
        <dbReference type="Proteomes" id="UP000319859"/>
    </source>
</evidence>
<dbReference type="EMBL" id="VITN01000004">
    <property type="protein sequence ID" value="TWB21924.1"/>
    <property type="molecule type" value="Genomic_DNA"/>
</dbReference>
<comment type="caution">
    <text evidence="2">The sequence shown here is derived from an EMBL/GenBank/DDBJ whole genome shotgun (WGS) entry which is preliminary data.</text>
</comment>
<name>A0A560FJY1_9PROT</name>
<sequence>MSTENGGVHADIKEMIGLTASYDPFREICFMERLSGKVLLQVGIFLLCSVVAVCAIFPKYVFEIMINLIGNGASSPSIILTDIAPAIILISAFTCLVVLCGRLIPYFVAGGLIIWLGEHENALSVFIKKGPIADTYIDIKIILEDLSFDGNFLNLCEIGKLEFAYYSSSKKIPIMRVSLGEKLKSHNFDEGRLLRITLLHVHEMTGVRKAQVLYLDKELLAKAAERKVKKAAAASMSPQLASEPS</sequence>
<keyword evidence="1" id="KW-1133">Transmembrane helix</keyword>
<evidence type="ECO:0000313" key="2">
    <source>
        <dbReference type="EMBL" id="TWB21924.1"/>
    </source>
</evidence>
<dbReference type="Proteomes" id="UP000319859">
    <property type="component" value="Unassembled WGS sequence"/>
</dbReference>
<feature type="transmembrane region" description="Helical" evidence="1">
    <location>
        <begin position="78"/>
        <end position="99"/>
    </location>
</feature>
<proteinExistence type="predicted"/>
<reference evidence="2 3" key="1">
    <citation type="submission" date="2019-06" db="EMBL/GenBank/DDBJ databases">
        <title>Genomic Encyclopedia of Type Strains, Phase IV (KMG-V): Genome sequencing to study the core and pangenomes of soil and plant-associated prokaryotes.</title>
        <authorList>
            <person name="Whitman W."/>
        </authorList>
    </citation>
    <scope>NUCLEOTIDE SEQUENCE [LARGE SCALE GENOMIC DNA]</scope>
    <source>
        <strain evidence="2 3">BR 11880</strain>
    </source>
</reference>
<accession>A0A560FJY1</accession>
<evidence type="ECO:0000256" key="1">
    <source>
        <dbReference type="SAM" id="Phobius"/>
    </source>
</evidence>